<organism evidence="2 3">
    <name type="scientific">Pleuronectes platessa</name>
    <name type="common">European plaice</name>
    <dbReference type="NCBI Taxonomy" id="8262"/>
    <lineage>
        <taxon>Eukaryota</taxon>
        <taxon>Metazoa</taxon>
        <taxon>Chordata</taxon>
        <taxon>Craniata</taxon>
        <taxon>Vertebrata</taxon>
        <taxon>Euteleostomi</taxon>
        <taxon>Actinopterygii</taxon>
        <taxon>Neopterygii</taxon>
        <taxon>Teleostei</taxon>
        <taxon>Neoteleostei</taxon>
        <taxon>Acanthomorphata</taxon>
        <taxon>Carangaria</taxon>
        <taxon>Pleuronectiformes</taxon>
        <taxon>Pleuronectoidei</taxon>
        <taxon>Pleuronectidae</taxon>
        <taxon>Pleuronectes</taxon>
    </lineage>
</organism>
<accession>A0A9N7UTV7</accession>
<reference evidence="2" key="1">
    <citation type="submission" date="2020-03" db="EMBL/GenBank/DDBJ databases">
        <authorList>
            <person name="Weist P."/>
        </authorList>
    </citation>
    <scope>NUCLEOTIDE SEQUENCE</scope>
</reference>
<evidence type="ECO:0000256" key="1">
    <source>
        <dbReference type="SAM" id="MobiDB-lite"/>
    </source>
</evidence>
<gene>
    <name evidence="2" type="ORF">PLEPLA_LOCUS24249</name>
</gene>
<name>A0A9N7UTV7_PLEPL</name>
<keyword evidence="3" id="KW-1185">Reference proteome</keyword>
<feature type="compositionally biased region" description="Polar residues" evidence="1">
    <location>
        <begin position="84"/>
        <end position="103"/>
    </location>
</feature>
<protein>
    <submittedName>
        <fullName evidence="2">Uncharacterized protein</fullName>
    </submittedName>
</protein>
<feature type="region of interest" description="Disordered" evidence="1">
    <location>
        <begin position="42"/>
        <end position="129"/>
    </location>
</feature>
<dbReference type="Proteomes" id="UP001153269">
    <property type="component" value="Unassembled WGS sequence"/>
</dbReference>
<sequence>MSYGTQRKKRGDLFCCGQRKNNTHVLSEVKYVEVEFPWRCVTGERAHRSRSSSSHKRPWAGNRTSDHAGPPNRRLVRIPDPQGDASTASDRQTQTGRVVNNRSAEWCRPVTGSTNQESGSAVNHHVSAP</sequence>
<dbReference type="AlphaFoldDB" id="A0A9N7UTV7"/>
<evidence type="ECO:0000313" key="3">
    <source>
        <dbReference type="Proteomes" id="UP001153269"/>
    </source>
</evidence>
<comment type="caution">
    <text evidence="2">The sequence shown here is derived from an EMBL/GenBank/DDBJ whole genome shotgun (WGS) entry which is preliminary data.</text>
</comment>
<feature type="compositionally biased region" description="Basic residues" evidence="1">
    <location>
        <begin position="47"/>
        <end position="58"/>
    </location>
</feature>
<dbReference type="EMBL" id="CADEAL010001867">
    <property type="protein sequence ID" value="CAB1436214.1"/>
    <property type="molecule type" value="Genomic_DNA"/>
</dbReference>
<feature type="compositionally biased region" description="Polar residues" evidence="1">
    <location>
        <begin position="111"/>
        <end position="121"/>
    </location>
</feature>
<proteinExistence type="predicted"/>
<evidence type="ECO:0000313" key="2">
    <source>
        <dbReference type="EMBL" id="CAB1436214.1"/>
    </source>
</evidence>